<protein>
    <submittedName>
        <fullName evidence="9">Uncharacterized protein</fullName>
    </submittedName>
</protein>
<keyword evidence="10" id="KW-1185">Reference proteome</keyword>
<evidence type="ECO:0000313" key="9">
    <source>
        <dbReference type="EMBL" id="PWI32682.1"/>
    </source>
</evidence>
<keyword evidence="8" id="KW-0460">Magnesium</keyword>
<comment type="caution">
    <text evidence="9">The sequence shown here is derived from an EMBL/GenBank/DDBJ whole genome shotgun (WGS) entry which is preliminary data.</text>
</comment>
<evidence type="ECO:0000256" key="3">
    <source>
        <dbReference type="ARBA" id="ARBA00022679"/>
    </source>
</evidence>
<evidence type="ECO:0000256" key="2">
    <source>
        <dbReference type="ARBA" id="ARBA00009747"/>
    </source>
</evidence>
<comment type="cofactor">
    <cofactor evidence="1">
        <name>Mg(2+)</name>
        <dbReference type="ChEBI" id="CHEBI:18420"/>
    </cofactor>
</comment>
<sequence length="86" mass="9622">MQQLYLTLPDSLYQTIKPSEVKDPSLLLFNQKLALQLDLPQQLLGKNAAEYFSGNRLIAPELSLALGYSGHQFGYYNPQLGDGRAH</sequence>
<organism evidence="9 10">
    <name type="scientific">Vibrio albus</name>
    <dbReference type="NCBI Taxonomy" id="2200953"/>
    <lineage>
        <taxon>Bacteria</taxon>
        <taxon>Pseudomonadati</taxon>
        <taxon>Pseudomonadota</taxon>
        <taxon>Gammaproteobacteria</taxon>
        <taxon>Vibrionales</taxon>
        <taxon>Vibrionaceae</taxon>
        <taxon>Vibrio</taxon>
    </lineage>
</organism>
<keyword evidence="5" id="KW-0479">Metal-binding</keyword>
<keyword evidence="3" id="KW-0808">Transferase</keyword>
<dbReference type="PANTHER" id="PTHR32057:SF14">
    <property type="entry name" value="PROTEIN ADENYLYLTRANSFERASE SELO, MITOCHONDRIAL"/>
    <property type="match status" value="1"/>
</dbReference>
<keyword evidence="6" id="KW-0547">Nucleotide-binding</keyword>
<dbReference type="GO" id="GO:0070733">
    <property type="term" value="F:AMPylase activity"/>
    <property type="evidence" value="ECO:0007669"/>
    <property type="project" value="TreeGrafter"/>
</dbReference>
<evidence type="ECO:0000256" key="4">
    <source>
        <dbReference type="ARBA" id="ARBA00022695"/>
    </source>
</evidence>
<evidence type="ECO:0000313" key="10">
    <source>
        <dbReference type="Proteomes" id="UP000245362"/>
    </source>
</evidence>
<dbReference type="Pfam" id="PF02696">
    <property type="entry name" value="SelO"/>
    <property type="match status" value="1"/>
</dbReference>
<gene>
    <name evidence="9" type="ORF">DI392_14840</name>
</gene>
<evidence type="ECO:0000256" key="6">
    <source>
        <dbReference type="ARBA" id="ARBA00022741"/>
    </source>
</evidence>
<evidence type="ECO:0000256" key="5">
    <source>
        <dbReference type="ARBA" id="ARBA00022723"/>
    </source>
</evidence>
<evidence type="ECO:0000256" key="1">
    <source>
        <dbReference type="ARBA" id="ARBA00001946"/>
    </source>
</evidence>
<dbReference type="GO" id="GO:0005524">
    <property type="term" value="F:ATP binding"/>
    <property type="evidence" value="ECO:0007669"/>
    <property type="project" value="UniProtKB-KW"/>
</dbReference>
<reference evidence="9 10" key="1">
    <citation type="submission" date="2018-05" db="EMBL/GenBank/DDBJ databases">
        <title>Vibrio limimaris sp. nov., isolated from marine sediment.</title>
        <authorList>
            <person name="Li C.-M."/>
        </authorList>
    </citation>
    <scope>NUCLEOTIDE SEQUENCE [LARGE SCALE GENOMIC DNA]</scope>
    <source>
        <strain evidence="9 10">E4404</strain>
    </source>
</reference>
<keyword evidence="7" id="KW-0067">ATP-binding</keyword>
<name>A0A2U3B7E2_9VIBR</name>
<dbReference type="InterPro" id="IPR003846">
    <property type="entry name" value="SelO"/>
</dbReference>
<proteinExistence type="inferred from homology"/>
<dbReference type="OrthoDB" id="9776281at2"/>
<keyword evidence="4" id="KW-0548">Nucleotidyltransferase</keyword>
<accession>A0A2U3B7E2</accession>
<dbReference type="PANTHER" id="PTHR32057">
    <property type="entry name" value="PROTEIN ADENYLYLTRANSFERASE SELO, MITOCHONDRIAL"/>
    <property type="match status" value="1"/>
</dbReference>
<dbReference type="GO" id="GO:0046872">
    <property type="term" value="F:metal ion binding"/>
    <property type="evidence" value="ECO:0007669"/>
    <property type="project" value="UniProtKB-KW"/>
</dbReference>
<evidence type="ECO:0000256" key="8">
    <source>
        <dbReference type="ARBA" id="ARBA00022842"/>
    </source>
</evidence>
<comment type="similarity">
    <text evidence="2">Belongs to the SELO family.</text>
</comment>
<dbReference type="AlphaFoldDB" id="A0A2U3B7E2"/>
<evidence type="ECO:0000256" key="7">
    <source>
        <dbReference type="ARBA" id="ARBA00022840"/>
    </source>
</evidence>
<dbReference type="RefSeq" id="WP_109320468.1">
    <property type="nucleotide sequence ID" value="NZ_QFWT01000008.1"/>
</dbReference>
<dbReference type="EMBL" id="QFWT01000008">
    <property type="protein sequence ID" value="PWI32682.1"/>
    <property type="molecule type" value="Genomic_DNA"/>
</dbReference>
<dbReference type="Proteomes" id="UP000245362">
    <property type="component" value="Unassembled WGS sequence"/>
</dbReference>